<gene>
    <name evidence="1" type="ORF">HINF_LOCUS37452</name>
    <name evidence="2" type="ORF">HINF_LOCUS42987</name>
    <name evidence="3" type="ORF">HINF_LOCUS60540</name>
</gene>
<dbReference type="EMBL" id="CAXDID020000177">
    <property type="protein sequence ID" value="CAL6049052.1"/>
    <property type="molecule type" value="Genomic_DNA"/>
</dbReference>
<evidence type="ECO:0000313" key="2">
    <source>
        <dbReference type="EMBL" id="CAL6049052.1"/>
    </source>
</evidence>
<accession>A0AA86Q5M9</accession>
<reference evidence="2 4" key="2">
    <citation type="submission" date="2024-07" db="EMBL/GenBank/DDBJ databases">
        <authorList>
            <person name="Akdeniz Z."/>
        </authorList>
    </citation>
    <scope>NUCLEOTIDE SEQUENCE [LARGE SCALE GENOMIC DNA]</scope>
</reference>
<reference evidence="1" key="1">
    <citation type="submission" date="2023-06" db="EMBL/GenBank/DDBJ databases">
        <authorList>
            <person name="Kurt Z."/>
        </authorList>
    </citation>
    <scope>NUCLEOTIDE SEQUENCE</scope>
</reference>
<evidence type="ECO:0000313" key="4">
    <source>
        <dbReference type="Proteomes" id="UP001642409"/>
    </source>
</evidence>
<dbReference type="Proteomes" id="UP001642409">
    <property type="component" value="Unassembled WGS sequence"/>
</dbReference>
<proteinExistence type="predicted"/>
<comment type="caution">
    <text evidence="1">The sequence shown here is derived from an EMBL/GenBank/DDBJ whole genome shotgun (WGS) entry which is preliminary data.</text>
</comment>
<keyword evidence="4" id="KW-1185">Reference proteome</keyword>
<name>A0AA86Q5M9_9EUKA</name>
<evidence type="ECO:0000313" key="1">
    <source>
        <dbReference type="EMBL" id="CAI9949807.1"/>
    </source>
</evidence>
<evidence type="ECO:0000313" key="3">
    <source>
        <dbReference type="EMBL" id="CAL6081748.1"/>
    </source>
</evidence>
<sequence>MNITIQQLVDVIALKFNIQPCYDLEYRVALQVMMLPEQQLSLLFAQLAFDLNIDSYILKNYFLRNIQTTQSMNQSFSHNASFLQSAHRFKSSCKRRKSESNLEFQNKFALALKNTLSKNLPNELQNESYSDLCQITNKYLKTGSATQFWLNVQKLIPEKNERQLRDYYQKSFMRQMYEECISGQDKILLCQLIDQMPGAKPAQIVEKYTQMTGCVKYFKRNLVMYVINRKQK</sequence>
<dbReference type="EMBL" id="CATOUU010000804">
    <property type="protein sequence ID" value="CAI9949807.1"/>
    <property type="molecule type" value="Genomic_DNA"/>
</dbReference>
<protein>
    <submittedName>
        <fullName evidence="2">Hypothetical_protein</fullName>
    </submittedName>
</protein>
<dbReference type="AlphaFoldDB" id="A0AA86Q5M9"/>
<organism evidence="1">
    <name type="scientific">Hexamita inflata</name>
    <dbReference type="NCBI Taxonomy" id="28002"/>
    <lineage>
        <taxon>Eukaryota</taxon>
        <taxon>Metamonada</taxon>
        <taxon>Diplomonadida</taxon>
        <taxon>Hexamitidae</taxon>
        <taxon>Hexamitinae</taxon>
        <taxon>Hexamita</taxon>
    </lineage>
</organism>
<dbReference type="EMBL" id="CAXDID020000355">
    <property type="protein sequence ID" value="CAL6081748.1"/>
    <property type="molecule type" value="Genomic_DNA"/>
</dbReference>